<keyword evidence="2" id="KW-0456">Lyase</keyword>
<dbReference type="Gene3D" id="3.30.70.1380">
    <property type="entry name" value="Transcriptional regulatory protein pf0864 domain like"/>
    <property type="match status" value="1"/>
</dbReference>
<accession>A0AAE3DAP9</accession>
<protein>
    <recommendedName>
        <fullName evidence="2">Pyridinium-3,5-bisthiocarboxylic acid mononucleotide nickel insertion protein</fullName>
        <shortName evidence="2">P2TMN nickel insertion protein</shortName>
        <ecNumber evidence="2">4.99.1.12</ecNumber>
    </recommendedName>
    <alternativeName>
        <fullName evidence="2">Nickel-pincer cofactor biosynthesis protein LarC</fullName>
    </alternativeName>
</protein>
<comment type="function">
    <text evidence="2">Involved in the biosynthesis of a nickel-pincer cofactor ((SCS)Ni(II) pincer complex). Binds Ni(2+), and functions in nickel delivery to pyridinium-3,5-bisthiocarboxylic acid mononucleotide (P2TMN), to form the mature cofactor. Is thus probably required for the activation of nickel-pincer cofactor-dependent enzymes.</text>
</comment>
<dbReference type="RefSeq" id="WP_308459214.1">
    <property type="nucleotide sequence ID" value="NZ_JAJEPS010000006.1"/>
</dbReference>
<dbReference type="GO" id="GO:0016151">
    <property type="term" value="F:nickel cation binding"/>
    <property type="evidence" value="ECO:0007669"/>
    <property type="project" value="UniProtKB-UniRule"/>
</dbReference>
<evidence type="ECO:0000313" key="4">
    <source>
        <dbReference type="Proteomes" id="UP001198220"/>
    </source>
</evidence>
<dbReference type="AlphaFoldDB" id="A0AAE3DAP9"/>
<dbReference type="NCBIfam" id="TIGR00299">
    <property type="entry name" value="nickel pincer cofactor biosynthesis protein LarC"/>
    <property type="match status" value="1"/>
</dbReference>
<organism evidence="3 4">
    <name type="scientific">Hominiventricola filiformis</name>
    <dbReference type="NCBI Taxonomy" id="2885352"/>
    <lineage>
        <taxon>Bacteria</taxon>
        <taxon>Bacillati</taxon>
        <taxon>Bacillota</taxon>
        <taxon>Clostridia</taxon>
        <taxon>Lachnospirales</taxon>
        <taxon>Lachnospiraceae</taxon>
        <taxon>Hominiventricola</taxon>
    </lineage>
</organism>
<sequence length="426" mass="47674">MKKLYLECYSGISGDMMVAALLDLGADQKVLRKVLKSLPIQEFDIRISRVKKSGLDVCDFDVLLNAEFENHDHDMAYLHQGKKHSHGHTAHEAHSHSHRGMKEVMEILEKTDMTRRAYEIAVKIFTILGEAEAKAHGTTLEEVHFHEVGAIDSIVDIVAAAVCLDNLDISEVIIPFLYEGGGTIRCQHGILPVPVPAVANIAAAHHLKLHLTGEQGEYVTPTGAAIAAAIRTSEVLPDAFNIEKIGLGAGKREYERPGILRAFLINTPVMPSHVKMDSIWKLESDIDDCSGEVLGYTMECLLDAGAREVHYLPVQMKKNRPAYELCVLCLEEEIPIMEQIIFSNTTTIGIRRCRMERTVLTREIQIVETFYGAARVKICTVLDGENSESVKRCYPEYESIIDLSRKSGKSYQQIYQMIVEEWNKAI</sequence>
<dbReference type="HAMAP" id="MF_01074">
    <property type="entry name" value="LarC"/>
    <property type="match status" value="1"/>
</dbReference>
<comment type="similarity">
    <text evidence="2">Belongs to the LarC family.</text>
</comment>
<reference evidence="3 4" key="1">
    <citation type="submission" date="2021-10" db="EMBL/GenBank/DDBJ databases">
        <title>Anaerobic single-cell dispensing facilitates the cultivation of human gut bacteria.</title>
        <authorList>
            <person name="Afrizal A."/>
        </authorList>
    </citation>
    <scope>NUCLEOTIDE SEQUENCE [LARGE SCALE GENOMIC DNA]</scope>
    <source>
        <strain evidence="3 4">CLA-AA-H276</strain>
    </source>
</reference>
<dbReference type="PANTHER" id="PTHR36566:SF1">
    <property type="entry name" value="PYRIDINIUM-3,5-BISTHIOCARBOXYLIC ACID MONONUCLEOTIDE NICKEL INSERTION PROTEIN"/>
    <property type="match status" value="1"/>
</dbReference>
<evidence type="ECO:0000256" key="2">
    <source>
        <dbReference type="HAMAP-Rule" id="MF_01074"/>
    </source>
</evidence>
<dbReference type="Pfam" id="PF01969">
    <property type="entry name" value="Ni_insertion"/>
    <property type="match status" value="1"/>
</dbReference>
<comment type="catalytic activity">
    <reaction evidence="2">
        <text>Ni(II)-pyridinium-3,5-bisthiocarboxylate mononucleotide = pyridinium-3,5-bisthiocarboxylate mononucleotide + Ni(2+)</text>
        <dbReference type="Rhea" id="RHEA:54784"/>
        <dbReference type="ChEBI" id="CHEBI:49786"/>
        <dbReference type="ChEBI" id="CHEBI:137372"/>
        <dbReference type="ChEBI" id="CHEBI:137373"/>
        <dbReference type="EC" id="4.99.1.12"/>
    </reaction>
</comment>
<keyword evidence="4" id="KW-1185">Reference proteome</keyword>
<gene>
    <name evidence="2 3" type="primary">larC</name>
    <name evidence="3" type="ORF">LKD36_07585</name>
</gene>
<proteinExistence type="inferred from homology"/>
<dbReference type="EMBL" id="JAJEPS010000006">
    <property type="protein sequence ID" value="MCC2126037.1"/>
    <property type="molecule type" value="Genomic_DNA"/>
</dbReference>
<evidence type="ECO:0000256" key="1">
    <source>
        <dbReference type="ARBA" id="ARBA00022596"/>
    </source>
</evidence>
<dbReference type="InterPro" id="IPR002822">
    <property type="entry name" value="Ni_insertion"/>
</dbReference>
<keyword evidence="1 2" id="KW-0533">Nickel</keyword>
<dbReference type="GO" id="GO:0016829">
    <property type="term" value="F:lyase activity"/>
    <property type="evidence" value="ECO:0007669"/>
    <property type="project" value="UniProtKB-UniRule"/>
</dbReference>
<name>A0AAE3DAP9_9FIRM</name>
<dbReference type="PANTHER" id="PTHR36566">
    <property type="entry name" value="NICKEL INSERTION PROTEIN-RELATED"/>
    <property type="match status" value="1"/>
</dbReference>
<dbReference type="EC" id="4.99.1.12" evidence="2"/>
<dbReference type="Proteomes" id="UP001198220">
    <property type="component" value="Unassembled WGS sequence"/>
</dbReference>
<comment type="caution">
    <text evidence="3">The sequence shown here is derived from an EMBL/GenBank/DDBJ whole genome shotgun (WGS) entry which is preliminary data.</text>
</comment>
<evidence type="ECO:0000313" key="3">
    <source>
        <dbReference type="EMBL" id="MCC2126037.1"/>
    </source>
</evidence>
<dbReference type="GO" id="GO:0051604">
    <property type="term" value="P:protein maturation"/>
    <property type="evidence" value="ECO:0007669"/>
    <property type="project" value="UniProtKB-UniRule"/>
</dbReference>